<reference evidence="1 2" key="1">
    <citation type="journal article" date="2019" name="Nat. Ecol. Evol.">
        <title>Megaphylogeny resolves global patterns of mushroom evolution.</title>
        <authorList>
            <person name="Varga T."/>
            <person name="Krizsan K."/>
            <person name="Foldi C."/>
            <person name="Dima B."/>
            <person name="Sanchez-Garcia M."/>
            <person name="Sanchez-Ramirez S."/>
            <person name="Szollosi G.J."/>
            <person name="Szarkandi J.G."/>
            <person name="Papp V."/>
            <person name="Albert L."/>
            <person name="Andreopoulos W."/>
            <person name="Angelini C."/>
            <person name="Antonin V."/>
            <person name="Barry K.W."/>
            <person name="Bougher N.L."/>
            <person name="Buchanan P."/>
            <person name="Buyck B."/>
            <person name="Bense V."/>
            <person name="Catcheside P."/>
            <person name="Chovatia M."/>
            <person name="Cooper J."/>
            <person name="Damon W."/>
            <person name="Desjardin D."/>
            <person name="Finy P."/>
            <person name="Geml J."/>
            <person name="Haridas S."/>
            <person name="Hughes K."/>
            <person name="Justo A."/>
            <person name="Karasinski D."/>
            <person name="Kautmanova I."/>
            <person name="Kiss B."/>
            <person name="Kocsube S."/>
            <person name="Kotiranta H."/>
            <person name="LaButti K.M."/>
            <person name="Lechner B.E."/>
            <person name="Liimatainen K."/>
            <person name="Lipzen A."/>
            <person name="Lukacs Z."/>
            <person name="Mihaltcheva S."/>
            <person name="Morgado L.N."/>
            <person name="Niskanen T."/>
            <person name="Noordeloos M.E."/>
            <person name="Ohm R.A."/>
            <person name="Ortiz-Santana B."/>
            <person name="Ovrebo C."/>
            <person name="Racz N."/>
            <person name="Riley R."/>
            <person name="Savchenko A."/>
            <person name="Shiryaev A."/>
            <person name="Soop K."/>
            <person name="Spirin V."/>
            <person name="Szebenyi C."/>
            <person name="Tomsovsky M."/>
            <person name="Tulloss R.E."/>
            <person name="Uehling J."/>
            <person name="Grigoriev I.V."/>
            <person name="Vagvolgyi C."/>
            <person name="Papp T."/>
            <person name="Martin F.M."/>
            <person name="Miettinen O."/>
            <person name="Hibbett D.S."/>
            <person name="Nagy L.G."/>
        </authorList>
    </citation>
    <scope>NUCLEOTIDE SEQUENCE [LARGE SCALE GENOMIC DNA]</scope>
    <source>
        <strain evidence="1 2">HHB13444</strain>
    </source>
</reference>
<name>A0A5C3PNN2_9APHY</name>
<protein>
    <submittedName>
        <fullName evidence="1">Uncharacterized protein</fullName>
    </submittedName>
</protein>
<organism evidence="1 2">
    <name type="scientific">Polyporus arcularius HHB13444</name>
    <dbReference type="NCBI Taxonomy" id="1314778"/>
    <lineage>
        <taxon>Eukaryota</taxon>
        <taxon>Fungi</taxon>
        <taxon>Dikarya</taxon>
        <taxon>Basidiomycota</taxon>
        <taxon>Agaricomycotina</taxon>
        <taxon>Agaricomycetes</taxon>
        <taxon>Polyporales</taxon>
        <taxon>Polyporaceae</taxon>
        <taxon>Polyporus</taxon>
    </lineage>
</organism>
<keyword evidence="2" id="KW-1185">Reference proteome</keyword>
<dbReference type="EMBL" id="ML211042">
    <property type="protein sequence ID" value="TFK90579.1"/>
    <property type="molecule type" value="Genomic_DNA"/>
</dbReference>
<dbReference type="Proteomes" id="UP000308197">
    <property type="component" value="Unassembled WGS sequence"/>
</dbReference>
<accession>A0A5C3PNN2</accession>
<proteinExistence type="predicted"/>
<gene>
    <name evidence="1" type="ORF">K466DRAFT_379251</name>
</gene>
<dbReference type="InParanoid" id="A0A5C3PNN2"/>
<evidence type="ECO:0000313" key="1">
    <source>
        <dbReference type="EMBL" id="TFK90579.1"/>
    </source>
</evidence>
<evidence type="ECO:0000313" key="2">
    <source>
        <dbReference type="Proteomes" id="UP000308197"/>
    </source>
</evidence>
<dbReference type="AlphaFoldDB" id="A0A5C3PNN2"/>
<sequence>MSWFAGPTAKNYTTSKMYSCFNLRQPRKACRKTGRPNTILLVLWHASLYAAAELWGLPRCRCRLSCSLRLSAVHGALPTSDCLCVSPHGLVFVLTPVHCFLPSFHLYFPRTFVAVIHQC</sequence>